<proteinExistence type="inferred from homology"/>
<dbReference type="InterPro" id="IPR013783">
    <property type="entry name" value="Ig-like_fold"/>
</dbReference>
<dbReference type="PANTHER" id="PTHR10343">
    <property type="entry name" value="5'-AMP-ACTIVATED PROTEIN KINASE , BETA SUBUNIT"/>
    <property type="match status" value="1"/>
</dbReference>
<name>A0A644TUU1_9ZZZZ</name>
<organism evidence="5">
    <name type="scientific">bioreactor metagenome</name>
    <dbReference type="NCBI Taxonomy" id="1076179"/>
    <lineage>
        <taxon>unclassified sequences</taxon>
        <taxon>metagenomes</taxon>
        <taxon>ecological metagenomes</taxon>
    </lineage>
</organism>
<dbReference type="Gene3D" id="2.60.40.10">
    <property type="entry name" value="Immunoglobulins"/>
    <property type="match status" value="1"/>
</dbReference>
<dbReference type="SUPFAM" id="SSF81296">
    <property type="entry name" value="E set domains"/>
    <property type="match status" value="1"/>
</dbReference>
<evidence type="ECO:0000313" key="5">
    <source>
        <dbReference type="EMBL" id="MPL70665.1"/>
    </source>
</evidence>
<dbReference type="CDD" id="cd07184">
    <property type="entry name" value="E_set_Isoamylase_like_N"/>
    <property type="match status" value="1"/>
</dbReference>
<dbReference type="EMBL" id="VSSQ01000054">
    <property type="protein sequence ID" value="MPL70665.1"/>
    <property type="molecule type" value="Genomic_DNA"/>
</dbReference>
<evidence type="ECO:0000256" key="2">
    <source>
        <dbReference type="SAM" id="Phobius"/>
    </source>
</evidence>
<dbReference type="Pfam" id="PF13490">
    <property type="entry name" value="zf-HC2"/>
    <property type="match status" value="1"/>
</dbReference>
<gene>
    <name evidence="5" type="ORF">SDC9_16424</name>
</gene>
<evidence type="ECO:0008006" key="6">
    <source>
        <dbReference type="Google" id="ProtNLM"/>
    </source>
</evidence>
<evidence type="ECO:0000256" key="1">
    <source>
        <dbReference type="ARBA" id="ARBA00010926"/>
    </source>
</evidence>
<comment type="caution">
    <text evidence="5">The sequence shown here is derived from an EMBL/GenBank/DDBJ whole genome shotgun (WGS) entry which is preliminary data.</text>
</comment>
<sequence length="220" mass="24286">MMNCDDAQAIVSSWIKGDLDDPGLRELKAHMDGCQDCALRYRSLVLLMERDLGLRPKGREEDMGAFVNSVMAVLPDRAATRRRRSRFLPFPIIGSSAGGSRHSVFTPILGLAAAALFVLGLSLGIFFTKLNNDRVTIRFEISAPAVNSVHLAGSFNDWNDKSYALKRIGSSDTWEISLRLPKGNFYVYNFVLDGEQWVVDPNSPLTVDDGFGSASSLLRL</sequence>
<dbReference type="InterPro" id="IPR014756">
    <property type="entry name" value="Ig_E-set"/>
</dbReference>
<feature type="transmembrane region" description="Helical" evidence="2">
    <location>
        <begin position="104"/>
        <end position="128"/>
    </location>
</feature>
<dbReference type="InterPro" id="IPR027383">
    <property type="entry name" value="Znf_put"/>
</dbReference>
<evidence type="ECO:0000259" key="3">
    <source>
        <dbReference type="Pfam" id="PF13490"/>
    </source>
</evidence>
<dbReference type="Pfam" id="PF16561">
    <property type="entry name" value="AMPK1_CBM"/>
    <property type="match status" value="1"/>
</dbReference>
<dbReference type="PANTHER" id="PTHR10343:SF84">
    <property type="entry name" value="5'-AMP-ACTIVATED PROTEIN KINASE SUBUNIT BETA-1"/>
    <property type="match status" value="1"/>
</dbReference>
<keyword evidence="2" id="KW-0472">Membrane</keyword>
<evidence type="ECO:0000259" key="4">
    <source>
        <dbReference type="Pfam" id="PF16561"/>
    </source>
</evidence>
<accession>A0A644TUU1</accession>
<dbReference type="InterPro" id="IPR050827">
    <property type="entry name" value="CRP1_MDG1_kinase"/>
</dbReference>
<feature type="domain" description="Putative zinc-finger" evidence="3">
    <location>
        <begin position="4"/>
        <end position="38"/>
    </location>
</feature>
<comment type="similarity">
    <text evidence="1">Belongs to the 5'-AMP-activated protein kinase beta subunit family.</text>
</comment>
<keyword evidence="2" id="KW-1133">Transmembrane helix</keyword>
<protein>
    <recommendedName>
        <fullName evidence="6">AMP-activated protein kinase glycogen-binding domain-containing protein</fullName>
    </recommendedName>
</protein>
<keyword evidence="2" id="KW-0812">Transmembrane</keyword>
<reference evidence="5" key="1">
    <citation type="submission" date="2019-08" db="EMBL/GenBank/DDBJ databases">
        <authorList>
            <person name="Kucharzyk K."/>
            <person name="Murdoch R.W."/>
            <person name="Higgins S."/>
            <person name="Loffler F."/>
        </authorList>
    </citation>
    <scope>NUCLEOTIDE SEQUENCE</scope>
</reference>
<feature type="domain" description="AMP-activated protein kinase glycogen-binding" evidence="4">
    <location>
        <begin position="147"/>
        <end position="209"/>
    </location>
</feature>
<dbReference type="AlphaFoldDB" id="A0A644TUU1"/>
<dbReference type="InterPro" id="IPR032640">
    <property type="entry name" value="AMPK1_CBM"/>
</dbReference>